<proteinExistence type="inferred from homology"/>
<evidence type="ECO:0000313" key="13">
    <source>
        <dbReference type="Proteomes" id="UP000016600"/>
    </source>
</evidence>
<organism evidence="12 13">
    <name type="scientific">Hoylesella pleuritidis F0068</name>
    <dbReference type="NCBI Taxonomy" id="1081904"/>
    <lineage>
        <taxon>Bacteria</taxon>
        <taxon>Pseudomonadati</taxon>
        <taxon>Bacteroidota</taxon>
        <taxon>Bacteroidia</taxon>
        <taxon>Bacteroidales</taxon>
        <taxon>Prevotellaceae</taxon>
        <taxon>Hoylesella</taxon>
    </lineage>
</organism>
<dbReference type="PANTHER" id="PTHR43690">
    <property type="entry name" value="NARDILYSIN"/>
    <property type="match status" value="1"/>
</dbReference>
<dbReference type="InterPro" id="IPR050626">
    <property type="entry name" value="Peptidase_M16"/>
</dbReference>
<comment type="cofactor">
    <cofactor evidence="1">
        <name>Zn(2+)</name>
        <dbReference type="ChEBI" id="CHEBI:29105"/>
    </cofactor>
</comment>
<feature type="domain" description="Peptidase M16 C-terminal" evidence="11">
    <location>
        <begin position="711"/>
        <end position="869"/>
    </location>
</feature>
<dbReference type="Proteomes" id="UP000016600">
    <property type="component" value="Unassembled WGS sequence"/>
</dbReference>
<keyword evidence="13" id="KW-1185">Reference proteome</keyword>
<dbReference type="PANTHER" id="PTHR43690:SF34">
    <property type="entry name" value="ZINC PROTEASE PQQL-LIKE"/>
    <property type="match status" value="1"/>
</dbReference>
<dbReference type="InterPro" id="IPR011249">
    <property type="entry name" value="Metalloenz_LuxS/M16"/>
</dbReference>
<dbReference type="Gene3D" id="3.30.830.10">
    <property type="entry name" value="Metalloenzyme, LuxS/M16 peptidase-like"/>
    <property type="match status" value="4"/>
</dbReference>
<evidence type="ECO:0000256" key="8">
    <source>
        <dbReference type="RuleBase" id="RU004447"/>
    </source>
</evidence>
<protein>
    <submittedName>
        <fullName evidence="12">Peptidase, M16 family</fullName>
        <ecNumber evidence="12">3.4.24.-</ecNumber>
    </submittedName>
</protein>
<evidence type="ECO:0000256" key="7">
    <source>
        <dbReference type="ARBA" id="ARBA00023049"/>
    </source>
</evidence>
<dbReference type="PATRIC" id="fig|1081904.3.peg.1294"/>
<feature type="domain" description="Peptidase M16 N-terminal" evidence="10">
    <location>
        <begin position="50"/>
        <end position="177"/>
    </location>
</feature>
<keyword evidence="5 12" id="KW-0378">Hydrolase</keyword>
<dbReference type="GO" id="GO:0046872">
    <property type="term" value="F:metal ion binding"/>
    <property type="evidence" value="ECO:0007669"/>
    <property type="project" value="UniProtKB-KW"/>
</dbReference>
<evidence type="ECO:0000256" key="1">
    <source>
        <dbReference type="ARBA" id="ARBA00001947"/>
    </source>
</evidence>
<evidence type="ECO:0000259" key="11">
    <source>
        <dbReference type="Pfam" id="PF05193"/>
    </source>
</evidence>
<dbReference type="Pfam" id="PF00675">
    <property type="entry name" value="Peptidase_M16"/>
    <property type="match status" value="1"/>
</dbReference>
<dbReference type="InterPro" id="IPR011765">
    <property type="entry name" value="Pept_M16_N"/>
</dbReference>
<dbReference type="PROSITE" id="PS00143">
    <property type="entry name" value="INSULINASE"/>
    <property type="match status" value="1"/>
</dbReference>
<evidence type="ECO:0000313" key="12">
    <source>
        <dbReference type="EMBL" id="ERK01373.1"/>
    </source>
</evidence>
<dbReference type="GO" id="GO:0004222">
    <property type="term" value="F:metalloendopeptidase activity"/>
    <property type="evidence" value="ECO:0007669"/>
    <property type="project" value="InterPro"/>
</dbReference>
<name>U2LA64_9BACT</name>
<keyword evidence="4" id="KW-0479">Metal-binding</keyword>
<dbReference type="InterPro" id="IPR007863">
    <property type="entry name" value="Peptidase_M16_C"/>
</dbReference>
<evidence type="ECO:0000256" key="9">
    <source>
        <dbReference type="SAM" id="SignalP"/>
    </source>
</evidence>
<evidence type="ECO:0000256" key="5">
    <source>
        <dbReference type="ARBA" id="ARBA00022801"/>
    </source>
</evidence>
<evidence type="ECO:0000256" key="2">
    <source>
        <dbReference type="ARBA" id="ARBA00007261"/>
    </source>
</evidence>
<accession>U2LA64</accession>
<comment type="caution">
    <text evidence="12">The sequence shown here is derived from an EMBL/GenBank/DDBJ whole genome shotgun (WGS) entry which is preliminary data.</text>
</comment>
<dbReference type="AlphaFoldDB" id="U2LA64"/>
<dbReference type="RefSeq" id="WP_021583918.1">
    <property type="nucleotide sequence ID" value="NZ_AWET01000029.1"/>
</dbReference>
<sequence>MRLRKLLIVVLLAVVSLARAQMEMPPIPVDTAVRIGKLDNGLTYYIRYNNWPEHRANFYIAQKVGSIQEEEAQRGLAHFLEHMCFNGTDHFKGNELIRYCESIGVQFGRDLNAYTGIDQTVYNIDNVPTNRQSALDSCLLILRDWANGLTLDPKEIDKERGVIHEEWRLRTSASSRMFERNLPTLYPNSKYGVRYPIGLMSVVDNFKPKELRDYYEKWYHPTNQGIIVIGDVNVDHVEAEIKKLFGSIKNPANAAPVVNESVPDTADPIVIIDKDKECTTSGVDVLFKHDVFPDSMKNSMIYLVNNYVKNAAMSMLNDRFSETAQKADCPYVNASASDGNYIFAKTKDAFTVSTTPKDISQVTSSLKAAMIEARRAAEFGFTPTEYSRYKANMLSSLDKMYSNRDKRYSSQFYAECKGNFLSNEPMPSIDYYYTTMKQLVPNIPLEAINEYIKELLPANDSNMVIINFNNEKEGNVYPTKAGLLQAVKEARITQIEAYVDNVKDEPLMATMPKAGRITKEVKNAKFNYTELTLSNGARVILKKTDYKKDQVLLSGQGEGGSSLYGPADYVNAQVFDNVIGISGLANFSSTELEKALAGKIANANLLMGDEYMDIGGSSTPKDVETMLQMVYLYFTKINKDQKAYDNLISQLEVSLKNRSISPDAAFSDSLTATIYGHNPRLVPLTTASLKSINYDRILQMAQERTANAAGWTFTIIGNYDDATIRPLICQYLAALPTKGKVVKGHRTKTMQAGIIDNQFVRKMETPKATSYMVWHNEKLPYTLENAIKADIAGQVLNMVYLKKIREDASAAYSCGARGSASIQNAYHNIVILAYCPMKPEKKQLALDIMRAEVPALAQSCDASMLTKVKEYLLKQNDDQIKTNGYWMGVIDMYRKYGIDMHTDFKRLVTAQTPQSISAFVKEFLNVNNRVTVTMLPDESKK</sequence>
<feature type="domain" description="Peptidase M16 C-terminal" evidence="11">
    <location>
        <begin position="206"/>
        <end position="392"/>
    </location>
</feature>
<gene>
    <name evidence="12" type="ORF">HMPREF1218_1689</name>
</gene>
<comment type="similarity">
    <text evidence="2 8">Belongs to the peptidase M16 family.</text>
</comment>
<dbReference type="InterPro" id="IPR001431">
    <property type="entry name" value="Pept_M16_Zn_BS"/>
</dbReference>
<keyword evidence="6" id="KW-0862">Zinc</keyword>
<keyword evidence="9" id="KW-0732">Signal</keyword>
<dbReference type="EC" id="3.4.24.-" evidence="12"/>
<evidence type="ECO:0000259" key="10">
    <source>
        <dbReference type="Pfam" id="PF00675"/>
    </source>
</evidence>
<reference evidence="12 13" key="1">
    <citation type="submission" date="2013-08" db="EMBL/GenBank/DDBJ databases">
        <authorList>
            <person name="Durkin A.S."/>
            <person name="Haft D.R."/>
            <person name="McCorrison J."/>
            <person name="Torralba M."/>
            <person name="Gillis M."/>
            <person name="Haft D.H."/>
            <person name="Methe B."/>
            <person name="Sutton G."/>
            <person name="Nelson K.E."/>
        </authorList>
    </citation>
    <scope>NUCLEOTIDE SEQUENCE [LARGE SCALE GENOMIC DNA]</scope>
    <source>
        <strain evidence="12 13">F0068</strain>
    </source>
</reference>
<evidence type="ECO:0000256" key="4">
    <source>
        <dbReference type="ARBA" id="ARBA00022723"/>
    </source>
</evidence>
<feature type="chain" id="PRO_5004630083" evidence="9">
    <location>
        <begin position="21"/>
        <end position="941"/>
    </location>
</feature>
<dbReference type="EMBL" id="AWET01000029">
    <property type="protein sequence ID" value="ERK01373.1"/>
    <property type="molecule type" value="Genomic_DNA"/>
</dbReference>
<dbReference type="GO" id="GO:0006508">
    <property type="term" value="P:proteolysis"/>
    <property type="evidence" value="ECO:0007669"/>
    <property type="project" value="UniProtKB-KW"/>
</dbReference>
<keyword evidence="7" id="KW-0482">Metalloprotease</keyword>
<evidence type="ECO:0000256" key="3">
    <source>
        <dbReference type="ARBA" id="ARBA00022670"/>
    </source>
</evidence>
<evidence type="ECO:0000256" key="6">
    <source>
        <dbReference type="ARBA" id="ARBA00022833"/>
    </source>
</evidence>
<keyword evidence="3" id="KW-0645">Protease</keyword>
<dbReference type="SUPFAM" id="SSF63411">
    <property type="entry name" value="LuxS/MPP-like metallohydrolase"/>
    <property type="match status" value="4"/>
</dbReference>
<feature type="signal peptide" evidence="9">
    <location>
        <begin position="1"/>
        <end position="20"/>
    </location>
</feature>
<dbReference type="Pfam" id="PF05193">
    <property type="entry name" value="Peptidase_M16_C"/>
    <property type="match status" value="2"/>
</dbReference>